<comment type="caution">
    <text evidence="8">The sequence shown here is derived from an EMBL/GenBank/DDBJ whole genome shotgun (WGS) entry which is preliminary data.</text>
</comment>
<dbReference type="InterPro" id="IPR000999">
    <property type="entry name" value="RNase_III_dom"/>
</dbReference>
<sequence>MNPKQLGPINLAFIGDAVYELMVRERLLARSPTAPVHQLHHRTVSRVRASAQSLGYELIEPLLTEEEMSLLKRGRNSHSSTVPKNADPCAYRRATGVETLFGYLYLKGDLARIEELFAVIFEGLDAQEVEK</sequence>
<reference evidence="8" key="1">
    <citation type="submission" date="2020-08" db="EMBL/GenBank/DDBJ databases">
        <title>Genome public.</title>
        <authorList>
            <person name="Liu C."/>
            <person name="Sun Q."/>
        </authorList>
    </citation>
    <scope>NUCLEOTIDE SEQUENCE</scope>
    <source>
        <strain evidence="8">NSJ-54</strain>
    </source>
</reference>
<dbReference type="RefSeq" id="WP_262396542.1">
    <property type="nucleotide sequence ID" value="NZ_JACRTC010000001.1"/>
</dbReference>
<keyword evidence="2 6" id="KW-0698">rRNA processing</keyword>
<dbReference type="SUPFAM" id="SSF69065">
    <property type="entry name" value="RNase III domain-like"/>
    <property type="match status" value="1"/>
</dbReference>
<keyword evidence="6" id="KW-0699">rRNA-binding</keyword>
<proteinExistence type="inferred from homology"/>
<evidence type="ECO:0000313" key="9">
    <source>
        <dbReference type="Proteomes" id="UP000660861"/>
    </source>
</evidence>
<name>A0A926I5Z5_9FIRM</name>
<dbReference type="GO" id="GO:0005737">
    <property type="term" value="C:cytoplasm"/>
    <property type="evidence" value="ECO:0007669"/>
    <property type="project" value="UniProtKB-SubCell"/>
</dbReference>
<dbReference type="GO" id="GO:0004525">
    <property type="term" value="F:ribonuclease III activity"/>
    <property type="evidence" value="ECO:0007669"/>
    <property type="project" value="InterPro"/>
</dbReference>
<evidence type="ECO:0000256" key="4">
    <source>
        <dbReference type="ARBA" id="ARBA00022759"/>
    </source>
</evidence>
<organism evidence="8 9">
    <name type="scientific">Zongyangia hominis</name>
    <dbReference type="NCBI Taxonomy" id="2763677"/>
    <lineage>
        <taxon>Bacteria</taxon>
        <taxon>Bacillati</taxon>
        <taxon>Bacillota</taxon>
        <taxon>Clostridia</taxon>
        <taxon>Eubacteriales</taxon>
        <taxon>Oscillospiraceae</taxon>
        <taxon>Zongyangia</taxon>
    </lineage>
</organism>
<evidence type="ECO:0000313" key="8">
    <source>
        <dbReference type="EMBL" id="MBC8569444.1"/>
    </source>
</evidence>
<keyword evidence="6" id="KW-0460">Magnesium</keyword>
<dbReference type="HAMAP" id="MF_01468">
    <property type="entry name" value="RNase_Mini_III"/>
    <property type="match status" value="1"/>
</dbReference>
<dbReference type="EMBL" id="JACRTC010000001">
    <property type="protein sequence ID" value="MBC8569444.1"/>
    <property type="molecule type" value="Genomic_DNA"/>
</dbReference>
<comment type="function">
    <text evidence="6">Involved in correct processing of both the 5' and 3' ends of 23S rRNA precursor. Processes 30S rRNA precursor transcript even in absence of ribonuclease 3 (Rnc); Rnc processes 30S rRNA into smaller rRNA precursors.</text>
</comment>
<keyword evidence="6" id="KW-0963">Cytoplasm</keyword>
<dbReference type="Gene3D" id="1.10.1520.10">
    <property type="entry name" value="Ribonuclease III domain"/>
    <property type="match status" value="1"/>
</dbReference>
<evidence type="ECO:0000256" key="5">
    <source>
        <dbReference type="ARBA" id="ARBA00022801"/>
    </source>
</evidence>
<protein>
    <recommendedName>
        <fullName evidence="6">Mini-ribonuclease 3</fullName>
        <shortName evidence="6">Mini-3</shortName>
        <shortName evidence="6">Mini-RNase 3</shortName>
        <ecNumber evidence="6">3.1.26.-</ecNumber>
    </recommendedName>
    <alternativeName>
        <fullName evidence="6">Mini-RNase III</fullName>
        <shortName evidence="6">Mini-III</shortName>
    </alternativeName>
</protein>
<dbReference type="Proteomes" id="UP000660861">
    <property type="component" value="Unassembled WGS sequence"/>
</dbReference>
<dbReference type="GO" id="GO:0006364">
    <property type="term" value="P:rRNA processing"/>
    <property type="evidence" value="ECO:0007669"/>
    <property type="project" value="UniProtKB-UniRule"/>
</dbReference>
<dbReference type="InterPro" id="IPR036389">
    <property type="entry name" value="RNase_III_sf"/>
</dbReference>
<dbReference type="GO" id="GO:0019843">
    <property type="term" value="F:rRNA binding"/>
    <property type="evidence" value="ECO:0007669"/>
    <property type="project" value="UniProtKB-UniRule"/>
</dbReference>
<feature type="active site" evidence="6">
    <location>
        <position position="16"/>
    </location>
</feature>
<dbReference type="CDD" id="cd00593">
    <property type="entry name" value="RIBOc"/>
    <property type="match status" value="1"/>
</dbReference>
<keyword evidence="9" id="KW-1185">Reference proteome</keyword>
<gene>
    <name evidence="6" type="primary">mrnC</name>
    <name evidence="8" type="ORF">H8709_01185</name>
</gene>
<feature type="domain" description="RNase III" evidence="7">
    <location>
        <begin position="1"/>
        <end position="130"/>
    </location>
</feature>
<evidence type="ECO:0000259" key="7">
    <source>
        <dbReference type="SMART" id="SM00535"/>
    </source>
</evidence>
<keyword evidence="1 6" id="KW-0690">Ribosome biogenesis</keyword>
<keyword evidence="3 6" id="KW-0540">Nuclease</keyword>
<dbReference type="PIRSF" id="PIRSF005520">
    <property type="entry name" value="UCP005520"/>
    <property type="match status" value="1"/>
</dbReference>
<accession>A0A926I5Z5</accession>
<comment type="subunit">
    <text evidence="6">Homodimer.</text>
</comment>
<evidence type="ECO:0000256" key="2">
    <source>
        <dbReference type="ARBA" id="ARBA00022552"/>
    </source>
</evidence>
<dbReference type="EC" id="3.1.26.-" evidence="6"/>
<evidence type="ECO:0000256" key="3">
    <source>
        <dbReference type="ARBA" id="ARBA00022722"/>
    </source>
</evidence>
<dbReference type="PANTHER" id="PTHR34276:SF1">
    <property type="entry name" value="MINI-RIBONUCLEASE 3"/>
    <property type="match status" value="1"/>
</dbReference>
<comment type="cofactor">
    <cofactor evidence="6">
        <name>Mg(2+)</name>
        <dbReference type="ChEBI" id="CHEBI:18420"/>
    </cofactor>
</comment>
<keyword evidence="4 6" id="KW-0255">Endonuclease</keyword>
<dbReference type="InterPro" id="IPR008226">
    <property type="entry name" value="Mini3_fam"/>
</dbReference>
<dbReference type="Pfam" id="PF00636">
    <property type="entry name" value="Ribonuclease_3"/>
    <property type="match status" value="1"/>
</dbReference>
<keyword evidence="6" id="KW-0694">RNA-binding</keyword>
<dbReference type="SMART" id="SM00535">
    <property type="entry name" value="RIBOc"/>
    <property type="match status" value="1"/>
</dbReference>
<dbReference type="AlphaFoldDB" id="A0A926I5Z5"/>
<evidence type="ECO:0000256" key="1">
    <source>
        <dbReference type="ARBA" id="ARBA00022517"/>
    </source>
</evidence>
<dbReference type="PANTHER" id="PTHR34276">
    <property type="entry name" value="MINI-RIBONUCLEASE 3"/>
    <property type="match status" value="1"/>
</dbReference>
<keyword evidence="5 6" id="KW-0378">Hydrolase</keyword>
<comment type="subcellular location">
    <subcellularLocation>
        <location evidence="6">Cytoplasm</location>
    </subcellularLocation>
</comment>
<comment type="similarity">
    <text evidence="6">Belongs to the MrnC RNase family.</text>
</comment>
<evidence type="ECO:0000256" key="6">
    <source>
        <dbReference type="HAMAP-Rule" id="MF_01468"/>
    </source>
</evidence>